<dbReference type="RefSeq" id="WP_347150849.1">
    <property type="nucleotide sequence ID" value="NZ_JBDLYL010000019.1"/>
</dbReference>
<accession>A0ABV0DID4</accession>
<name>A0ABV0DID4_9PSED</name>
<evidence type="ECO:0000313" key="1">
    <source>
        <dbReference type="EMBL" id="MEN8641542.1"/>
    </source>
</evidence>
<dbReference type="EMBL" id="JBDLYL010000019">
    <property type="protein sequence ID" value="MEN8641542.1"/>
    <property type="molecule type" value="Genomic_DNA"/>
</dbReference>
<organism evidence="1 2">
    <name type="scientific">Pseudomonas sichuanensis</name>
    <dbReference type="NCBI Taxonomy" id="2213015"/>
    <lineage>
        <taxon>Bacteria</taxon>
        <taxon>Pseudomonadati</taxon>
        <taxon>Pseudomonadota</taxon>
        <taxon>Gammaproteobacteria</taxon>
        <taxon>Pseudomonadales</taxon>
        <taxon>Pseudomonadaceae</taxon>
        <taxon>Pseudomonas</taxon>
    </lineage>
</organism>
<protein>
    <submittedName>
        <fullName evidence="1">Uncharacterized protein</fullName>
    </submittedName>
</protein>
<reference evidence="1 2" key="1">
    <citation type="submission" date="2024-05" db="EMBL/GenBank/DDBJ databases">
        <title>Sequence of Lycoming College course isolates.</title>
        <authorList>
            <person name="Reigle C.A."/>
            <person name="Newman J.D."/>
        </authorList>
    </citation>
    <scope>NUCLEOTIDE SEQUENCE [LARGE SCALE GENOMIC DNA]</scope>
    <source>
        <strain evidence="1 2">CAR-09</strain>
    </source>
</reference>
<sequence length="307" mass="34463">MLERYVEELKALKGMIGVQLEDAIAEQDGATLPVRYRAYVQSQAEQLAVRTHKGELVVADRVQGEHFDGLEVREPFTGEVLHRFVSDGQAGWVERVEPVPVARLPEDGLAAAGEQLVSEDPDIARKALEYVAADVPGHQLADLIDEHVHALRRLAGEMSGVAGLEQLKTQLDTLGDDWGQRRTDLLIELYDKTPRPGVDALVFMHAQGLLEVRYQGPRQQLANGTAMDEYRIRRIGQGKKTAPTLWVAHFHFEHLADGATDFVRGHLKTWQQRSYGRADAHKLAAGGQRIHRGRLTYEQVRHIFPFH</sequence>
<proteinExistence type="predicted"/>
<comment type="caution">
    <text evidence="1">The sequence shown here is derived from an EMBL/GenBank/DDBJ whole genome shotgun (WGS) entry which is preliminary data.</text>
</comment>
<gene>
    <name evidence="1" type="ORF">ABFE88_17980</name>
</gene>
<dbReference type="Proteomes" id="UP001424532">
    <property type="component" value="Unassembled WGS sequence"/>
</dbReference>
<evidence type="ECO:0000313" key="2">
    <source>
        <dbReference type="Proteomes" id="UP001424532"/>
    </source>
</evidence>
<keyword evidence="2" id="KW-1185">Reference proteome</keyword>